<dbReference type="EMBL" id="PCHA01000038">
    <property type="protein sequence ID" value="PKU93125.1"/>
    <property type="molecule type" value="Genomic_DNA"/>
</dbReference>
<protein>
    <submittedName>
        <fullName evidence="1">Uncharacterized protein</fullName>
    </submittedName>
</protein>
<accession>A0A2N3QN69</accession>
<sequence length="130" mass="14619">MYESLPSTTETMQDAIEALYRAMGEPEQTPVEVGANGEMRFCGDDDMLHPVFPLARHYFGKDGYADSGYTGNCFRGDHLTVPAYSETGEVYALDISFHKGMAYETCVRFPQAPQQVKDALYELLEKTETR</sequence>
<dbReference type="Proteomes" id="UP000233722">
    <property type="component" value="Unassembled WGS sequence"/>
</dbReference>
<evidence type="ECO:0000313" key="2">
    <source>
        <dbReference type="Proteomes" id="UP000233722"/>
    </source>
</evidence>
<comment type="caution">
    <text evidence="1">The sequence shown here is derived from an EMBL/GenBank/DDBJ whole genome shotgun (WGS) entry which is preliminary data.</text>
</comment>
<evidence type="ECO:0000313" key="1">
    <source>
        <dbReference type="EMBL" id="PKU93125.1"/>
    </source>
</evidence>
<reference evidence="1 2" key="1">
    <citation type="submission" date="2017-10" db="EMBL/GenBank/DDBJ databases">
        <title>Bifidobacterium genomics.</title>
        <authorList>
            <person name="Lugli G.A."/>
            <person name="Milani C."/>
            <person name="Mancabelli L."/>
        </authorList>
    </citation>
    <scope>NUCLEOTIDE SEQUENCE [LARGE SCALE GENOMIC DNA]</scope>
    <source>
        <strain evidence="1 2">1747B</strain>
    </source>
</reference>
<name>A0A2N3QN69_9BIFI</name>
<dbReference type="AlphaFoldDB" id="A0A2N3QN69"/>
<proteinExistence type="predicted"/>
<organism evidence="1 2">
    <name type="scientific">Bifidobacterium pseudolongum subsp. globosum</name>
    <dbReference type="NCBI Taxonomy" id="1690"/>
    <lineage>
        <taxon>Bacteria</taxon>
        <taxon>Bacillati</taxon>
        <taxon>Actinomycetota</taxon>
        <taxon>Actinomycetes</taxon>
        <taxon>Bifidobacteriales</taxon>
        <taxon>Bifidobacteriaceae</taxon>
        <taxon>Bifidobacterium</taxon>
    </lineage>
</organism>
<dbReference type="RefSeq" id="WP_101431174.1">
    <property type="nucleotide sequence ID" value="NZ_PCHA01000038.1"/>
</dbReference>
<gene>
    <name evidence="1" type="ORF">CQR45_1795</name>
</gene>